<feature type="domain" description="O-antigen ligase-related" evidence="6">
    <location>
        <begin position="179"/>
        <end position="322"/>
    </location>
</feature>
<feature type="transmembrane region" description="Helical" evidence="5">
    <location>
        <begin position="68"/>
        <end position="87"/>
    </location>
</feature>
<feature type="transmembrane region" description="Helical" evidence="5">
    <location>
        <begin position="371"/>
        <end position="389"/>
    </location>
</feature>
<proteinExistence type="predicted"/>
<feature type="transmembrane region" description="Helical" evidence="5">
    <location>
        <begin position="195"/>
        <end position="212"/>
    </location>
</feature>
<sequence>MKIKADKALIITIYILSFLIAISQLRYQLYLQSIWFRIYRYSIYLSLIFCVVVLIYSWRKGKVTKLSILLVGYLAYELIVSYITGMSSYRTEIIYDVLPWPLLWCTFYEYFRKNDIPKCFKAITIVGLTICCVLSVPNIASHLTDYGRRGAVIFPIYFTFAYLTVILLDSTKRMKLVFSALIMALLIMSTKRAGFLATFSGVAVYFFIDAYVSSTLKERWKKYGRFIIGGIIVVAIGIYSINNYEIAMFERIMSIFDDAGSNRIYIWEDVMNHFQESSILEKLFGHGFHAVFYKVQPYGYPRMAHNSFMETLYDYGIVGLGYLLIIIGQLFRYFYMMLREKSRYAAIMGYTLMPILYLGLFSYFFEETKIIVPFVIAWGIMMGQMSSLYKNRKCENEDKNEST</sequence>
<accession>A0ABT1EG57</accession>
<feature type="transmembrane region" description="Helical" evidence="5">
    <location>
        <begin position="224"/>
        <end position="241"/>
    </location>
</feature>
<feature type="transmembrane region" description="Helical" evidence="5">
    <location>
        <begin position="7"/>
        <end position="26"/>
    </location>
</feature>
<dbReference type="PANTHER" id="PTHR37422:SF13">
    <property type="entry name" value="LIPOPOLYSACCHARIDE BIOSYNTHESIS PROTEIN PA4999-RELATED"/>
    <property type="match status" value="1"/>
</dbReference>
<feature type="transmembrane region" description="Helical" evidence="5">
    <location>
        <begin position="347"/>
        <end position="365"/>
    </location>
</feature>
<evidence type="ECO:0000256" key="4">
    <source>
        <dbReference type="ARBA" id="ARBA00023136"/>
    </source>
</evidence>
<dbReference type="EMBL" id="JAMZFV010000004">
    <property type="protein sequence ID" value="MCP1109491.1"/>
    <property type="molecule type" value="Genomic_DNA"/>
</dbReference>
<feature type="transmembrane region" description="Helical" evidence="5">
    <location>
        <begin position="146"/>
        <end position="167"/>
    </location>
</feature>
<keyword evidence="8" id="KW-1185">Reference proteome</keyword>
<evidence type="ECO:0000259" key="6">
    <source>
        <dbReference type="Pfam" id="PF04932"/>
    </source>
</evidence>
<evidence type="ECO:0000256" key="3">
    <source>
        <dbReference type="ARBA" id="ARBA00022989"/>
    </source>
</evidence>
<keyword evidence="7" id="KW-0436">Ligase</keyword>
<feature type="transmembrane region" description="Helical" evidence="5">
    <location>
        <begin position="315"/>
        <end position="335"/>
    </location>
</feature>
<organism evidence="7 8">
    <name type="scientific">Ohessyouella blattaphilus</name>
    <dbReference type="NCBI Taxonomy" id="2949333"/>
    <lineage>
        <taxon>Bacteria</taxon>
        <taxon>Bacillati</taxon>
        <taxon>Bacillota</taxon>
        <taxon>Clostridia</taxon>
        <taxon>Lachnospirales</taxon>
        <taxon>Lachnospiraceae</taxon>
        <taxon>Ohessyouella</taxon>
    </lineage>
</organism>
<reference evidence="7 8" key="1">
    <citation type="journal article" date="2022" name="Genome Biol. Evol.">
        <title>Host diet, physiology and behaviors set the stage for Lachnospiraceae cladogenesis.</title>
        <authorList>
            <person name="Vera-Ponce De Leon A."/>
            <person name="Schneider M."/>
            <person name="Jahnes B.C."/>
            <person name="Sadowski V."/>
            <person name="Camuy-Velez L.A."/>
            <person name="Duan J."/>
            <person name="Sabree Z.L."/>
        </authorList>
    </citation>
    <scope>NUCLEOTIDE SEQUENCE [LARGE SCALE GENOMIC DNA]</scope>
    <source>
        <strain evidence="7 8">PAL227</strain>
    </source>
</reference>
<evidence type="ECO:0000313" key="8">
    <source>
        <dbReference type="Proteomes" id="UP001523565"/>
    </source>
</evidence>
<keyword evidence="2 5" id="KW-0812">Transmembrane</keyword>
<keyword evidence="3 5" id="KW-1133">Transmembrane helix</keyword>
<dbReference type="InterPro" id="IPR051533">
    <property type="entry name" value="WaaL-like"/>
</dbReference>
<evidence type="ECO:0000256" key="1">
    <source>
        <dbReference type="ARBA" id="ARBA00004141"/>
    </source>
</evidence>
<name>A0ABT1EG57_9FIRM</name>
<evidence type="ECO:0000313" key="7">
    <source>
        <dbReference type="EMBL" id="MCP1109491.1"/>
    </source>
</evidence>
<evidence type="ECO:0000256" key="2">
    <source>
        <dbReference type="ARBA" id="ARBA00022692"/>
    </source>
</evidence>
<gene>
    <name evidence="7" type="ORF">NK118_04410</name>
</gene>
<keyword evidence="4 5" id="KW-0472">Membrane</keyword>
<protein>
    <submittedName>
        <fullName evidence="7">O-antigen ligase family protein</fullName>
    </submittedName>
</protein>
<dbReference type="PANTHER" id="PTHR37422">
    <property type="entry name" value="TEICHURONIC ACID BIOSYNTHESIS PROTEIN TUAE"/>
    <property type="match status" value="1"/>
</dbReference>
<evidence type="ECO:0000256" key="5">
    <source>
        <dbReference type="SAM" id="Phobius"/>
    </source>
</evidence>
<feature type="transmembrane region" description="Helical" evidence="5">
    <location>
        <begin position="38"/>
        <end position="56"/>
    </location>
</feature>
<dbReference type="Pfam" id="PF04932">
    <property type="entry name" value="Wzy_C"/>
    <property type="match status" value="1"/>
</dbReference>
<comment type="subcellular location">
    <subcellularLocation>
        <location evidence="1">Membrane</location>
        <topology evidence="1">Multi-pass membrane protein</topology>
    </subcellularLocation>
</comment>
<dbReference type="InterPro" id="IPR007016">
    <property type="entry name" value="O-antigen_ligase-rel_domated"/>
</dbReference>
<dbReference type="GO" id="GO:0016874">
    <property type="term" value="F:ligase activity"/>
    <property type="evidence" value="ECO:0007669"/>
    <property type="project" value="UniProtKB-KW"/>
</dbReference>
<dbReference type="Proteomes" id="UP001523565">
    <property type="component" value="Unassembled WGS sequence"/>
</dbReference>
<comment type="caution">
    <text evidence="7">The sequence shown here is derived from an EMBL/GenBank/DDBJ whole genome shotgun (WGS) entry which is preliminary data.</text>
</comment>
<feature type="transmembrane region" description="Helical" evidence="5">
    <location>
        <begin position="123"/>
        <end position="140"/>
    </location>
</feature>
<dbReference type="RefSeq" id="WP_262068398.1">
    <property type="nucleotide sequence ID" value="NZ_JAMXOC010000004.1"/>
</dbReference>